<dbReference type="GO" id="GO:0009904">
    <property type="term" value="P:chloroplast accumulation movement"/>
    <property type="evidence" value="ECO:0007669"/>
    <property type="project" value="TreeGrafter"/>
</dbReference>
<sequence>MDGEDHDHHQHQQGSVVNAGRAEVDTRAPFRSVKEAVAIFGERVLVGEIYANKLKEIRAGEAENGAAPSRIGALTAELEETRQSLEKAREESNLMSYCINSLREELEQAKRELQKLKAKEYQKQPLDPEIEDLKFIETPKRIEIKTQNEEEEKGFQRKRNVKFASPPSLAQVIVSRDEFQNRSPSMKKVKRKPLVPILGWLFPKKKENQESESPTVEARC</sequence>
<dbReference type="GO" id="GO:0009903">
    <property type="term" value="P:chloroplast avoidance movement"/>
    <property type="evidence" value="ECO:0007669"/>
    <property type="project" value="TreeGrafter"/>
</dbReference>
<dbReference type="Proteomes" id="UP000237000">
    <property type="component" value="Unassembled WGS sequence"/>
</dbReference>
<comment type="similarity">
    <text evidence="1">Belongs to the WEB family.</text>
</comment>
<keyword evidence="2 3" id="KW-0175">Coiled coil</keyword>
<gene>
    <name evidence="5" type="ORF">TorRG33x02_046320</name>
</gene>
<dbReference type="InParanoid" id="A0A2P5FNT9"/>
<dbReference type="STRING" id="63057.A0A2P5FNT9"/>
<dbReference type="EMBL" id="JXTC01000018">
    <property type="protein sequence ID" value="PON99465.1"/>
    <property type="molecule type" value="Genomic_DNA"/>
</dbReference>
<feature type="region of interest" description="Disordered" evidence="4">
    <location>
        <begin position="1"/>
        <end position="22"/>
    </location>
</feature>
<name>A0A2P5FNT9_TREOI</name>
<evidence type="ECO:0000256" key="4">
    <source>
        <dbReference type="SAM" id="MobiDB-lite"/>
    </source>
</evidence>
<feature type="compositionally biased region" description="Basic and acidic residues" evidence="4">
    <location>
        <begin position="1"/>
        <end position="10"/>
    </location>
</feature>
<dbReference type="AlphaFoldDB" id="A0A2P5FNT9"/>
<evidence type="ECO:0000313" key="6">
    <source>
        <dbReference type="Proteomes" id="UP000237000"/>
    </source>
</evidence>
<reference evidence="6" key="1">
    <citation type="submission" date="2016-06" db="EMBL/GenBank/DDBJ databases">
        <title>Parallel loss of symbiosis genes in relatives of nitrogen-fixing non-legume Parasponia.</title>
        <authorList>
            <person name="Van Velzen R."/>
            <person name="Holmer R."/>
            <person name="Bu F."/>
            <person name="Rutten L."/>
            <person name="Van Zeijl A."/>
            <person name="Liu W."/>
            <person name="Santuari L."/>
            <person name="Cao Q."/>
            <person name="Sharma T."/>
            <person name="Shen D."/>
            <person name="Roswanjaya Y."/>
            <person name="Wardhani T."/>
            <person name="Kalhor M.S."/>
            <person name="Jansen J."/>
            <person name="Van den Hoogen J."/>
            <person name="Gungor B."/>
            <person name="Hartog M."/>
            <person name="Hontelez J."/>
            <person name="Verver J."/>
            <person name="Yang W.-C."/>
            <person name="Schijlen E."/>
            <person name="Repin R."/>
            <person name="Schilthuizen M."/>
            <person name="Schranz E."/>
            <person name="Heidstra R."/>
            <person name="Miyata K."/>
            <person name="Fedorova E."/>
            <person name="Kohlen W."/>
            <person name="Bisseling T."/>
            <person name="Smit S."/>
            <person name="Geurts R."/>
        </authorList>
    </citation>
    <scope>NUCLEOTIDE SEQUENCE [LARGE SCALE GENOMIC DNA]</scope>
    <source>
        <strain evidence="6">cv. RG33-2</strain>
    </source>
</reference>
<proteinExistence type="inferred from homology"/>
<dbReference type="PANTHER" id="PTHR32054:SF23">
    <property type="entry name" value="WEB FAMILY PLANT PROTEIN"/>
    <property type="match status" value="1"/>
</dbReference>
<dbReference type="GO" id="GO:0005829">
    <property type="term" value="C:cytosol"/>
    <property type="evidence" value="ECO:0007669"/>
    <property type="project" value="TreeGrafter"/>
</dbReference>
<organism evidence="5 6">
    <name type="scientific">Trema orientale</name>
    <name type="common">Charcoal tree</name>
    <name type="synonym">Celtis orientalis</name>
    <dbReference type="NCBI Taxonomy" id="63057"/>
    <lineage>
        <taxon>Eukaryota</taxon>
        <taxon>Viridiplantae</taxon>
        <taxon>Streptophyta</taxon>
        <taxon>Embryophyta</taxon>
        <taxon>Tracheophyta</taxon>
        <taxon>Spermatophyta</taxon>
        <taxon>Magnoliopsida</taxon>
        <taxon>eudicotyledons</taxon>
        <taxon>Gunneridae</taxon>
        <taxon>Pentapetalae</taxon>
        <taxon>rosids</taxon>
        <taxon>fabids</taxon>
        <taxon>Rosales</taxon>
        <taxon>Cannabaceae</taxon>
        <taxon>Trema</taxon>
    </lineage>
</organism>
<dbReference type="PANTHER" id="PTHR32054">
    <property type="entry name" value="HEAVY CHAIN, PUTATIVE, EXPRESSED-RELATED-RELATED"/>
    <property type="match status" value="1"/>
</dbReference>
<protein>
    <submittedName>
        <fullName evidence="5">WEB family protein</fullName>
    </submittedName>
</protein>
<accession>A0A2P5FNT9</accession>
<evidence type="ECO:0000256" key="1">
    <source>
        <dbReference type="ARBA" id="ARBA00005485"/>
    </source>
</evidence>
<evidence type="ECO:0000256" key="3">
    <source>
        <dbReference type="SAM" id="Coils"/>
    </source>
</evidence>
<comment type="caution">
    <text evidence="5">The sequence shown here is derived from an EMBL/GenBank/DDBJ whole genome shotgun (WGS) entry which is preliminary data.</text>
</comment>
<evidence type="ECO:0000313" key="5">
    <source>
        <dbReference type="EMBL" id="PON99465.1"/>
    </source>
</evidence>
<keyword evidence="6" id="KW-1185">Reference proteome</keyword>
<evidence type="ECO:0000256" key="2">
    <source>
        <dbReference type="ARBA" id="ARBA00023054"/>
    </source>
</evidence>
<dbReference type="OrthoDB" id="4585693at2759"/>
<feature type="coiled-coil region" evidence="3">
    <location>
        <begin position="71"/>
        <end position="123"/>
    </location>
</feature>